<evidence type="ECO:0000256" key="2">
    <source>
        <dbReference type="ARBA" id="ARBA00004752"/>
    </source>
</evidence>
<dbReference type="GO" id="GO:0009002">
    <property type="term" value="F:serine-type D-Ala-D-Ala carboxypeptidase activity"/>
    <property type="evidence" value="ECO:0007669"/>
    <property type="project" value="UniProtKB-EC"/>
</dbReference>
<dbReference type="InterPro" id="IPR037167">
    <property type="entry name" value="Peptidase_S11_C_sf"/>
</dbReference>
<dbReference type="InterPro" id="IPR012338">
    <property type="entry name" value="Beta-lactam/transpept-like"/>
</dbReference>
<dbReference type="EMBL" id="FNCI01000012">
    <property type="protein sequence ID" value="SDG40343.1"/>
    <property type="molecule type" value="Genomic_DNA"/>
</dbReference>
<dbReference type="GO" id="GO:0006508">
    <property type="term" value="P:proteolysis"/>
    <property type="evidence" value="ECO:0007669"/>
    <property type="project" value="UniProtKB-KW"/>
</dbReference>
<evidence type="ECO:0000256" key="1">
    <source>
        <dbReference type="ARBA" id="ARBA00003217"/>
    </source>
</evidence>
<dbReference type="UniPathway" id="UPA00219"/>
<evidence type="ECO:0000256" key="7">
    <source>
        <dbReference type="ARBA" id="ARBA00022729"/>
    </source>
</evidence>
<dbReference type="InterPro" id="IPR001967">
    <property type="entry name" value="Peptidase_S11_N"/>
</dbReference>
<dbReference type="GO" id="GO:0008360">
    <property type="term" value="P:regulation of cell shape"/>
    <property type="evidence" value="ECO:0007669"/>
    <property type="project" value="UniProtKB-KW"/>
</dbReference>
<dbReference type="Pfam" id="PF07943">
    <property type="entry name" value="PBP5_C"/>
    <property type="match status" value="1"/>
</dbReference>
<evidence type="ECO:0000313" key="18">
    <source>
        <dbReference type="EMBL" id="SDG40343.1"/>
    </source>
</evidence>
<protein>
    <recommendedName>
        <fullName evidence="4">serine-type D-Ala-D-Ala carboxypeptidase</fullName>
        <ecNumber evidence="4">3.4.16.4</ecNumber>
    </recommendedName>
</protein>
<evidence type="ECO:0000256" key="15">
    <source>
        <dbReference type="RuleBase" id="RU004016"/>
    </source>
</evidence>
<evidence type="ECO:0000256" key="8">
    <source>
        <dbReference type="ARBA" id="ARBA00022801"/>
    </source>
</evidence>
<feature type="binding site" evidence="14">
    <location>
        <position position="240"/>
    </location>
    <ligand>
        <name>substrate</name>
    </ligand>
</feature>
<dbReference type="SUPFAM" id="SSF69189">
    <property type="entry name" value="Penicillin-binding protein associated domain"/>
    <property type="match status" value="1"/>
</dbReference>
<feature type="active site" description="Proton acceptor" evidence="13">
    <location>
        <position position="81"/>
    </location>
</feature>
<dbReference type="STRING" id="284577.SAMN05216571_11244"/>
<feature type="domain" description="Peptidase S11 D-Ala-D-Ala carboxypeptidase A C-terminal" evidence="17">
    <location>
        <begin position="290"/>
        <end position="380"/>
    </location>
</feature>
<evidence type="ECO:0000313" key="19">
    <source>
        <dbReference type="Proteomes" id="UP000198641"/>
    </source>
</evidence>
<feature type="active site" description="Acyl-ester intermediate" evidence="13">
    <location>
        <position position="78"/>
    </location>
</feature>
<evidence type="ECO:0000256" key="4">
    <source>
        <dbReference type="ARBA" id="ARBA00012448"/>
    </source>
</evidence>
<dbReference type="PANTHER" id="PTHR21581">
    <property type="entry name" value="D-ALANYL-D-ALANINE CARBOXYPEPTIDASE"/>
    <property type="match status" value="1"/>
</dbReference>
<organism evidence="18 19">
    <name type="scientific">Onishia taeanensis</name>
    <dbReference type="NCBI Taxonomy" id="284577"/>
    <lineage>
        <taxon>Bacteria</taxon>
        <taxon>Pseudomonadati</taxon>
        <taxon>Pseudomonadota</taxon>
        <taxon>Gammaproteobacteria</taxon>
        <taxon>Oceanospirillales</taxon>
        <taxon>Halomonadaceae</taxon>
        <taxon>Onishia</taxon>
    </lineage>
</organism>
<dbReference type="GO" id="GO:0071555">
    <property type="term" value="P:cell wall organization"/>
    <property type="evidence" value="ECO:0007669"/>
    <property type="project" value="UniProtKB-KW"/>
</dbReference>
<gene>
    <name evidence="18" type="ORF">SAMN05216571_11244</name>
</gene>
<comment type="function">
    <text evidence="1">Removes C-terminal D-alanyl residues from sugar-peptide cell wall precursors.</text>
</comment>
<evidence type="ECO:0000256" key="16">
    <source>
        <dbReference type="SAM" id="SignalP"/>
    </source>
</evidence>
<dbReference type="RefSeq" id="WP_422730780.1">
    <property type="nucleotide sequence ID" value="NZ_FNCI01000012.1"/>
</dbReference>
<dbReference type="Gene3D" id="3.40.710.10">
    <property type="entry name" value="DD-peptidase/beta-lactamase superfamily"/>
    <property type="match status" value="1"/>
</dbReference>
<dbReference type="SMART" id="SM00936">
    <property type="entry name" value="PBP5_C"/>
    <property type="match status" value="1"/>
</dbReference>
<proteinExistence type="inferred from homology"/>
<evidence type="ECO:0000256" key="12">
    <source>
        <dbReference type="ARBA" id="ARBA00034000"/>
    </source>
</evidence>
<dbReference type="GO" id="GO:0009252">
    <property type="term" value="P:peptidoglycan biosynthetic process"/>
    <property type="evidence" value="ECO:0007669"/>
    <property type="project" value="UniProtKB-UniPathway"/>
</dbReference>
<evidence type="ECO:0000256" key="6">
    <source>
        <dbReference type="ARBA" id="ARBA00022670"/>
    </source>
</evidence>
<keyword evidence="8" id="KW-0378">Hydrolase</keyword>
<evidence type="ECO:0000256" key="9">
    <source>
        <dbReference type="ARBA" id="ARBA00022960"/>
    </source>
</evidence>
<dbReference type="Gene3D" id="2.60.410.10">
    <property type="entry name" value="D-Ala-D-Ala carboxypeptidase, C-terminal domain"/>
    <property type="match status" value="1"/>
</dbReference>
<evidence type="ECO:0000256" key="11">
    <source>
        <dbReference type="ARBA" id="ARBA00023316"/>
    </source>
</evidence>
<dbReference type="PRINTS" id="PR00725">
    <property type="entry name" value="DADACBPTASE1"/>
</dbReference>
<comment type="pathway">
    <text evidence="2">Cell wall biogenesis; peptidoglycan biosynthesis.</text>
</comment>
<keyword evidence="19" id="KW-1185">Reference proteome</keyword>
<dbReference type="Pfam" id="PF00768">
    <property type="entry name" value="Peptidase_S11"/>
    <property type="match status" value="1"/>
</dbReference>
<dbReference type="InterPro" id="IPR018044">
    <property type="entry name" value="Peptidase_S11"/>
</dbReference>
<dbReference type="PANTHER" id="PTHR21581:SF6">
    <property type="entry name" value="TRAFFICKING PROTEIN PARTICLE COMPLEX SUBUNIT 12"/>
    <property type="match status" value="1"/>
</dbReference>
<evidence type="ECO:0000256" key="10">
    <source>
        <dbReference type="ARBA" id="ARBA00022984"/>
    </source>
</evidence>
<keyword evidence="5 18" id="KW-0121">Carboxypeptidase</keyword>
<keyword evidence="9" id="KW-0133">Cell shape</keyword>
<sequence>MKVSLFRAGLGQRLMSALLLCLLCFALPLQAQEVDSPRPQTMIPSPPSLAASSWILMDADTGEVLVSHNADERLPPASLTKLMTAYLVEHELSRGNIDRDDQVLVSEKAWRTGGSRMFIQEGSQVSVDQLLQGVIIQSGNDASVALAEHIAGGESAFADLMNQQADRMGMVNTHFANATGLPHENHYSSAHDLALLARHIINDYPEQYKVYAEKEYTYNDIRQPNRNRLLWRDSSVDGLKTGHTEAAGYCLVASAKRDDMRLISVVMGTDSDEARAQESQKLLSYGFRFFETMELYPQGAVLATPRIWGGEKNDLRLGVDREVRMTVPRGRGEELAARLNLPESIDAPVEAGERLGTLEIKLGDEVIGERPLVALESIDQGGIFKRLLDTVRRFISGLFD</sequence>
<dbReference type="AlphaFoldDB" id="A0A1G7TYI1"/>
<evidence type="ECO:0000256" key="14">
    <source>
        <dbReference type="PIRSR" id="PIRSR618044-2"/>
    </source>
</evidence>
<evidence type="ECO:0000256" key="3">
    <source>
        <dbReference type="ARBA" id="ARBA00007164"/>
    </source>
</evidence>
<feature type="signal peptide" evidence="16">
    <location>
        <begin position="1"/>
        <end position="31"/>
    </location>
</feature>
<dbReference type="InterPro" id="IPR015956">
    <property type="entry name" value="Peniciliin-bd_prot_C_sf"/>
</dbReference>
<accession>A0A1G7TYI1</accession>
<dbReference type="InterPro" id="IPR012907">
    <property type="entry name" value="Peptidase_S11_C"/>
</dbReference>
<keyword evidence="11" id="KW-0961">Cell wall biogenesis/degradation</keyword>
<dbReference type="SUPFAM" id="SSF56601">
    <property type="entry name" value="beta-lactamase/transpeptidase-like"/>
    <property type="match status" value="1"/>
</dbReference>
<keyword evidence="10" id="KW-0573">Peptidoglycan synthesis</keyword>
<name>A0A1G7TYI1_9GAMM</name>
<comment type="catalytic activity">
    <reaction evidence="12">
        <text>Preferential cleavage: (Ac)2-L-Lys-D-Ala-|-D-Ala. Also transpeptidation of peptidyl-alanyl moieties that are N-acyl substituents of D-alanine.</text>
        <dbReference type="EC" id="3.4.16.4"/>
    </reaction>
</comment>
<keyword evidence="6" id="KW-0645">Protease</keyword>
<feature type="chain" id="PRO_5011597445" description="serine-type D-Ala-D-Ala carboxypeptidase" evidence="16">
    <location>
        <begin position="32"/>
        <end position="400"/>
    </location>
</feature>
<keyword evidence="7 16" id="KW-0732">Signal</keyword>
<evidence type="ECO:0000256" key="13">
    <source>
        <dbReference type="PIRSR" id="PIRSR618044-1"/>
    </source>
</evidence>
<dbReference type="Proteomes" id="UP000198641">
    <property type="component" value="Unassembled WGS sequence"/>
</dbReference>
<evidence type="ECO:0000259" key="17">
    <source>
        <dbReference type="SMART" id="SM00936"/>
    </source>
</evidence>
<dbReference type="EC" id="3.4.16.4" evidence="4"/>
<feature type="active site" evidence="13">
    <location>
        <position position="138"/>
    </location>
</feature>
<reference evidence="18 19" key="1">
    <citation type="submission" date="2016-10" db="EMBL/GenBank/DDBJ databases">
        <authorList>
            <person name="de Groot N.N."/>
        </authorList>
    </citation>
    <scope>NUCLEOTIDE SEQUENCE [LARGE SCALE GENOMIC DNA]</scope>
    <source>
        <strain evidence="18 19">BH539</strain>
    </source>
</reference>
<comment type="similarity">
    <text evidence="3 15">Belongs to the peptidase S11 family.</text>
</comment>
<evidence type="ECO:0000256" key="5">
    <source>
        <dbReference type="ARBA" id="ARBA00022645"/>
    </source>
</evidence>